<dbReference type="AlphaFoldDB" id="A8S1L0"/>
<dbReference type="HOGENOM" id="CLU_3307298_0_0_9"/>
<reference evidence="1 2" key="1">
    <citation type="submission" date="2007-08" db="EMBL/GenBank/DDBJ databases">
        <authorList>
            <person name="Fulton L."/>
            <person name="Clifton S."/>
            <person name="Fulton B."/>
            <person name="Xu J."/>
            <person name="Minx P."/>
            <person name="Pepin K.H."/>
            <person name="Johnson M."/>
            <person name="Thiruvilangam P."/>
            <person name="Bhonagiri V."/>
            <person name="Nash W.E."/>
            <person name="Mardis E.R."/>
            <person name="Wilson R.K."/>
        </authorList>
    </citation>
    <scope>NUCLEOTIDE SEQUENCE [LARGE SCALE GENOMIC DNA]</scope>
    <source>
        <strain evidence="2">ATCC BAA-613 / DSM 15670 / CCUG 46953 / JCM 12243 / WAL 16351</strain>
    </source>
</reference>
<name>A8S1L0_ENTBW</name>
<gene>
    <name evidence="1" type="ORF">CLOBOL_06086</name>
</gene>
<proteinExistence type="predicted"/>
<organism evidence="1 2">
    <name type="scientific">Enterocloster bolteae (strain ATCC BAA-613 / DSM 15670 / CCUG 46953 / JCM 12243 / WAL 16351)</name>
    <name type="common">Clostridium bolteae</name>
    <dbReference type="NCBI Taxonomy" id="411902"/>
    <lineage>
        <taxon>Bacteria</taxon>
        <taxon>Bacillati</taxon>
        <taxon>Bacillota</taxon>
        <taxon>Clostridia</taxon>
        <taxon>Lachnospirales</taxon>
        <taxon>Lachnospiraceae</taxon>
        <taxon>Enterocloster</taxon>
    </lineage>
</organism>
<protein>
    <submittedName>
        <fullName evidence="1">Uncharacterized protein</fullName>
    </submittedName>
</protein>
<comment type="caution">
    <text evidence="1">The sequence shown here is derived from an EMBL/GenBank/DDBJ whole genome shotgun (WGS) entry which is preliminary data.</text>
</comment>
<dbReference type="Proteomes" id="UP000005396">
    <property type="component" value="Unassembled WGS sequence"/>
</dbReference>
<dbReference type="PaxDb" id="411902-CLOBOL_06086"/>
<evidence type="ECO:0000313" key="2">
    <source>
        <dbReference type="Proteomes" id="UP000005396"/>
    </source>
</evidence>
<sequence length="39" mass="4655">MGCPGDRALFLFWGQLKEEFFVFYCFTREIGHVLLWNLA</sequence>
<evidence type="ECO:0000313" key="1">
    <source>
        <dbReference type="EMBL" id="EDP13521.1"/>
    </source>
</evidence>
<dbReference type="EMBL" id="ABCC02000047">
    <property type="protein sequence ID" value="EDP13521.1"/>
    <property type="molecule type" value="Genomic_DNA"/>
</dbReference>
<reference evidence="1 2" key="2">
    <citation type="submission" date="2007-09" db="EMBL/GenBank/DDBJ databases">
        <title>Draft genome sequence of Clostridium bolteae (ATCC BAA-613).</title>
        <authorList>
            <person name="Sudarsanam P."/>
            <person name="Ley R."/>
            <person name="Guruge J."/>
            <person name="Turnbaugh P.J."/>
            <person name="Mahowald M."/>
            <person name="Liep D."/>
            <person name="Gordon J."/>
        </authorList>
    </citation>
    <scope>NUCLEOTIDE SEQUENCE [LARGE SCALE GENOMIC DNA]</scope>
    <source>
        <strain evidence="2">ATCC BAA-613 / DSM 15670 / CCUG 46953 / JCM 12243 / WAL 16351</strain>
    </source>
</reference>
<accession>A8S1L0</accession>